<evidence type="ECO:0000313" key="2">
    <source>
        <dbReference type="EMBL" id="RRD45968.1"/>
    </source>
</evidence>
<comment type="caution">
    <text evidence="2">The sequence shown here is derived from an EMBL/GenBank/DDBJ whole genome shotgun (WGS) entry which is preliminary data.</text>
</comment>
<organism evidence="2 3">
    <name type="scientific">Arachnia propionica</name>
    <dbReference type="NCBI Taxonomy" id="1750"/>
    <lineage>
        <taxon>Bacteria</taxon>
        <taxon>Bacillati</taxon>
        <taxon>Actinomycetota</taxon>
        <taxon>Actinomycetes</taxon>
        <taxon>Propionibacteriales</taxon>
        <taxon>Propionibacteriaceae</taxon>
        <taxon>Arachnia</taxon>
    </lineage>
</organism>
<dbReference type="Proteomes" id="UP000280935">
    <property type="component" value="Unassembled WGS sequence"/>
</dbReference>
<accession>A0A3P1WJQ2</accession>
<name>A0A3P1WJQ2_9ACTN</name>
<evidence type="ECO:0000313" key="3">
    <source>
        <dbReference type="Proteomes" id="UP000280935"/>
    </source>
</evidence>
<feature type="region of interest" description="Disordered" evidence="1">
    <location>
        <begin position="83"/>
        <end position="111"/>
    </location>
</feature>
<reference evidence="2 3" key="1">
    <citation type="submission" date="2018-11" db="EMBL/GenBank/DDBJ databases">
        <title>Genomes From Bacteria Associated with the Canine Oral Cavity: a Test Case for Automated Genome-Based Taxonomic Assignment.</title>
        <authorList>
            <person name="Coil D.A."/>
            <person name="Jospin G."/>
            <person name="Darling A.E."/>
            <person name="Wallis C."/>
            <person name="Davis I.J."/>
            <person name="Harris S."/>
            <person name="Eisen J.A."/>
            <person name="Holcombe L.J."/>
            <person name="O'Flynn C."/>
        </authorList>
    </citation>
    <scope>NUCLEOTIDE SEQUENCE [LARGE SCALE GENOMIC DNA]</scope>
    <source>
        <strain evidence="2 3">OH2822_COT-296</strain>
    </source>
</reference>
<gene>
    <name evidence="2" type="ORF">EII35_15665</name>
</gene>
<dbReference type="EMBL" id="RQYT01000160">
    <property type="protein sequence ID" value="RRD45968.1"/>
    <property type="molecule type" value="Genomic_DNA"/>
</dbReference>
<sequence length="111" mass="12961">MSREAIRQRWRDGYETTLTDPQGLGGRWVPSEYLREVFNGPDGRSWPEHNAETLARTTPEITRLRRYRGTTVTGERILELDLHRPTPDTTLTPRLTSLKQPSRTTHNHLQR</sequence>
<proteinExistence type="predicted"/>
<feature type="compositionally biased region" description="Low complexity" evidence="1">
    <location>
        <begin position="87"/>
        <end position="98"/>
    </location>
</feature>
<protein>
    <submittedName>
        <fullName evidence="2">Uncharacterized protein</fullName>
    </submittedName>
</protein>
<dbReference type="AlphaFoldDB" id="A0A3P1WJQ2"/>
<evidence type="ECO:0000256" key="1">
    <source>
        <dbReference type="SAM" id="MobiDB-lite"/>
    </source>
</evidence>